<dbReference type="GO" id="GO:0006310">
    <property type="term" value="P:DNA recombination"/>
    <property type="evidence" value="ECO:0007669"/>
    <property type="project" value="UniProtKB-KW"/>
</dbReference>
<dbReference type="Pfam" id="PF04675">
    <property type="entry name" value="DNA_ligase_A_N"/>
    <property type="match status" value="1"/>
</dbReference>
<dbReference type="InterPro" id="IPR044125">
    <property type="entry name" value="Adenylation_DNA_ligase_IV"/>
</dbReference>
<accession>A0A507DPQ6</accession>
<dbReference type="SUPFAM" id="SSF50249">
    <property type="entry name" value="Nucleic acid-binding proteins"/>
    <property type="match status" value="1"/>
</dbReference>
<dbReference type="InterPro" id="IPR036599">
    <property type="entry name" value="DNA_ligase_N_sf"/>
</dbReference>
<evidence type="ECO:0000259" key="21">
    <source>
        <dbReference type="PROSITE" id="PS50172"/>
    </source>
</evidence>
<dbReference type="CDD" id="cd17722">
    <property type="entry name" value="BRCT_DNA_ligase_IV_rpt1"/>
    <property type="match status" value="1"/>
</dbReference>
<evidence type="ECO:0000256" key="14">
    <source>
        <dbReference type="ARBA" id="ARBA00023204"/>
    </source>
</evidence>
<dbReference type="Gene3D" id="1.10.3260.10">
    <property type="entry name" value="DNA ligase, ATP-dependent, N-terminal domain"/>
    <property type="match status" value="1"/>
</dbReference>
<sequence>MSEFETSVPFSTLSKTLDRIQRTSGHRAKRDIAATLMGDRNAQRALVMMRLVLPHLDHERVLGVKEKMLAKMYAEVLGIEGTPDAARLADWRNPLNQNASTATGANHHDFPQTLFSVVRDRILSSVPMSSGSGRSRGGLTVADVDAKISELAAADNYIDRKAVISYFINRLTPTEHKWLARIILKDMKLGITEKTLFDTWHPEAQDLYNITSSLTRVANDLSDLSVSLISSSKVSLNFPFKPMLSKMVKSLESVPRLMKTKPFWIEAKLDGERLQLHKSGGNYKWFSRNAKDYTHLYGSYKDEKIAQYVHSAMIPQVESCVLDGEMMSLNSATGLFESFGALKTAANLFGQHGDAASSKPVFMVFDLLFYNGKSLLDSPLKDRYKLLSSVLRDQPGKIELLKHVEGTTTEDVVRALDASMINHEEGIVIKNPEAFYLMNDRGGDWLKVKPDYIDSLGDDIDLVLVGGFYGTGRRGGKLSHFMCAVVDDSSDSAERRYITFCKFGSGYTLSQIDEIAHEASGHWQPFDPRSPPSWLIHPPQSKEKPDMILHPRYSRVVSVKAAEVVESTQYAAGFTLRFPRFVNVRLDKSIEGGALTRSGLDEYIMRNKGRMQSRRFGGVEGGGDGGEDVKTNKRNVPARSIAMVAAEYQAVKIEGTVKVDDLMSGVEVCVINGSVAGPTGECMKHALEREVIKHGGTCVQNPRADKTGYVIADKSILKVSNLIKEGVFNIVKSKWLLDCVTANKLIPLQPRYMVYASEKTVAMFKRVNDKYGDSFTLDVSVADLKEIIKSVPPVSASLKRKGEENELKVIRRKNKHGKLVAAIEQRYAPYLLDSDVSSSNERRILRNLCVYLDVYDVIRVAKGMLERERELETDGKIVVVDGTKDSKLQGGDTEGYKSLHSLDPIIKLHGGQVASVFGSWTTHVVLAAGGEEDIPLISVQEQQQREDEFLQLLLRYPHRHTHRPNIVTSRWIKDQIESA</sequence>
<dbReference type="InterPro" id="IPR001357">
    <property type="entry name" value="BRCT_dom"/>
</dbReference>
<dbReference type="PANTHER" id="PTHR45997:SF1">
    <property type="entry name" value="DNA LIGASE 4"/>
    <property type="match status" value="1"/>
</dbReference>
<evidence type="ECO:0000313" key="22">
    <source>
        <dbReference type="EMBL" id="TPX53672.1"/>
    </source>
</evidence>
<evidence type="ECO:0000256" key="10">
    <source>
        <dbReference type="ARBA" id="ARBA00022763"/>
    </source>
</evidence>
<evidence type="ECO:0000256" key="3">
    <source>
        <dbReference type="ARBA" id="ARBA00007572"/>
    </source>
</evidence>
<comment type="similarity">
    <text evidence="3 19">Belongs to the ATP-dependent DNA ligase family.</text>
</comment>
<evidence type="ECO:0000256" key="12">
    <source>
        <dbReference type="ARBA" id="ARBA00022842"/>
    </source>
</evidence>
<evidence type="ECO:0000259" key="20">
    <source>
        <dbReference type="PROSITE" id="PS50160"/>
    </source>
</evidence>
<comment type="cofactor">
    <cofactor evidence="1">
        <name>Mg(2+)</name>
        <dbReference type="ChEBI" id="CHEBI:18420"/>
    </cofactor>
</comment>
<evidence type="ECO:0000256" key="8">
    <source>
        <dbReference type="ARBA" id="ARBA00022737"/>
    </source>
</evidence>
<dbReference type="STRING" id="246404.A0A507DPQ6"/>
<keyword evidence="8" id="KW-0677">Repeat</keyword>
<dbReference type="Gene3D" id="3.30.470.30">
    <property type="entry name" value="DNA ligase/mRNA capping enzyme"/>
    <property type="match status" value="1"/>
</dbReference>
<keyword evidence="10" id="KW-0227">DNA damage</keyword>
<dbReference type="GO" id="GO:0005524">
    <property type="term" value="F:ATP binding"/>
    <property type="evidence" value="ECO:0007669"/>
    <property type="project" value="UniProtKB-KW"/>
</dbReference>
<evidence type="ECO:0000256" key="4">
    <source>
        <dbReference type="ARBA" id="ARBA00012727"/>
    </source>
</evidence>
<evidence type="ECO:0000256" key="15">
    <source>
        <dbReference type="ARBA" id="ARBA00023242"/>
    </source>
</evidence>
<dbReference type="NCBIfam" id="TIGR00574">
    <property type="entry name" value="dnl1"/>
    <property type="match status" value="1"/>
</dbReference>
<comment type="caution">
    <text evidence="22">The sequence shown here is derived from an EMBL/GenBank/DDBJ whole genome shotgun (WGS) entry which is preliminary data.</text>
</comment>
<dbReference type="GO" id="GO:0003910">
    <property type="term" value="F:DNA ligase (ATP) activity"/>
    <property type="evidence" value="ECO:0007669"/>
    <property type="project" value="UniProtKB-EC"/>
</dbReference>
<dbReference type="SUPFAM" id="SSF52113">
    <property type="entry name" value="BRCT domain"/>
    <property type="match status" value="1"/>
</dbReference>
<evidence type="ECO:0000256" key="7">
    <source>
        <dbReference type="ARBA" id="ARBA00022723"/>
    </source>
</evidence>
<dbReference type="EC" id="6.5.1.1" evidence="4"/>
<dbReference type="SUPFAM" id="SSF117018">
    <property type="entry name" value="ATP-dependent DNA ligase DNA-binding domain"/>
    <property type="match status" value="1"/>
</dbReference>
<keyword evidence="9" id="KW-0547">Nucleotide-binding</keyword>
<dbReference type="PROSITE" id="PS50160">
    <property type="entry name" value="DNA_LIGASE_A3"/>
    <property type="match status" value="1"/>
</dbReference>
<organism evidence="22 23">
    <name type="scientific">Chytriomyces confervae</name>
    <dbReference type="NCBI Taxonomy" id="246404"/>
    <lineage>
        <taxon>Eukaryota</taxon>
        <taxon>Fungi</taxon>
        <taxon>Fungi incertae sedis</taxon>
        <taxon>Chytridiomycota</taxon>
        <taxon>Chytridiomycota incertae sedis</taxon>
        <taxon>Chytridiomycetes</taxon>
        <taxon>Chytridiales</taxon>
        <taxon>Chytriomycetaceae</taxon>
        <taxon>Chytriomyces</taxon>
    </lineage>
</organism>
<evidence type="ECO:0000256" key="16">
    <source>
        <dbReference type="ARBA" id="ARBA00030676"/>
    </source>
</evidence>
<dbReference type="PROSITE" id="PS50172">
    <property type="entry name" value="BRCT"/>
    <property type="match status" value="2"/>
</dbReference>
<evidence type="ECO:0000256" key="11">
    <source>
        <dbReference type="ARBA" id="ARBA00022840"/>
    </source>
</evidence>
<keyword evidence="14" id="KW-0234">DNA repair</keyword>
<feature type="domain" description="ATP-dependent DNA ligase family profile" evidence="20">
    <location>
        <begin position="353"/>
        <end position="487"/>
    </location>
</feature>
<dbReference type="GO" id="GO:0046872">
    <property type="term" value="F:metal ion binding"/>
    <property type="evidence" value="ECO:0007669"/>
    <property type="project" value="UniProtKB-KW"/>
</dbReference>
<dbReference type="InterPro" id="IPR036420">
    <property type="entry name" value="BRCT_dom_sf"/>
</dbReference>
<comment type="catalytic activity">
    <reaction evidence="18">
        <text>ATP + (deoxyribonucleotide)n-3'-hydroxyl + 5'-phospho-(deoxyribonucleotide)m = (deoxyribonucleotide)n+m + AMP + diphosphate.</text>
        <dbReference type="EC" id="6.5.1.1"/>
    </reaction>
</comment>
<dbReference type="GO" id="GO:0006303">
    <property type="term" value="P:double-strand break repair via nonhomologous end joining"/>
    <property type="evidence" value="ECO:0007669"/>
    <property type="project" value="TreeGrafter"/>
</dbReference>
<dbReference type="InterPro" id="IPR012310">
    <property type="entry name" value="DNA_ligase_ATP-dep_cent"/>
</dbReference>
<keyword evidence="13" id="KW-0233">DNA recombination</keyword>
<dbReference type="InterPro" id="IPR012309">
    <property type="entry name" value="DNA_ligase_ATP-dep_C"/>
</dbReference>
<dbReference type="InterPro" id="IPR012308">
    <property type="entry name" value="DNA_ligase_ATP-dep_N"/>
</dbReference>
<dbReference type="Gene3D" id="2.40.50.140">
    <property type="entry name" value="Nucleic acid-binding proteins"/>
    <property type="match status" value="1"/>
</dbReference>
<evidence type="ECO:0000256" key="9">
    <source>
        <dbReference type="ARBA" id="ARBA00022741"/>
    </source>
</evidence>
<feature type="domain" description="BRCT" evidence="21">
    <location>
        <begin position="902"/>
        <end position="979"/>
    </location>
</feature>
<keyword evidence="12" id="KW-0460">Magnesium</keyword>
<dbReference type="SUPFAM" id="SSF56091">
    <property type="entry name" value="DNA ligase/mRNA capping enzyme, catalytic domain"/>
    <property type="match status" value="1"/>
</dbReference>
<keyword evidence="6" id="KW-0436">Ligase</keyword>
<dbReference type="OrthoDB" id="151490at2759"/>
<evidence type="ECO:0000256" key="13">
    <source>
        <dbReference type="ARBA" id="ARBA00023172"/>
    </source>
</evidence>
<dbReference type="Pfam" id="PF01068">
    <property type="entry name" value="DNA_ligase_A_M"/>
    <property type="match status" value="1"/>
</dbReference>
<dbReference type="InterPro" id="IPR000977">
    <property type="entry name" value="DNA_ligase_ATP-dep"/>
</dbReference>
<evidence type="ECO:0000313" key="23">
    <source>
        <dbReference type="Proteomes" id="UP000320333"/>
    </source>
</evidence>
<gene>
    <name evidence="22" type="ORF">CcCBS67573_g09676</name>
</gene>
<dbReference type="CDD" id="cd07968">
    <property type="entry name" value="OBF_DNA_ligase_IV"/>
    <property type="match status" value="1"/>
</dbReference>
<dbReference type="GO" id="GO:0003677">
    <property type="term" value="F:DNA binding"/>
    <property type="evidence" value="ECO:0007669"/>
    <property type="project" value="InterPro"/>
</dbReference>
<evidence type="ECO:0000256" key="6">
    <source>
        <dbReference type="ARBA" id="ARBA00022598"/>
    </source>
</evidence>
<name>A0A507DPQ6_9FUNG</name>
<dbReference type="GO" id="GO:0006297">
    <property type="term" value="P:nucleotide-excision repair, DNA gap filling"/>
    <property type="evidence" value="ECO:0007669"/>
    <property type="project" value="TreeGrafter"/>
</dbReference>
<dbReference type="EMBL" id="QEAP01000940">
    <property type="protein sequence ID" value="TPX53672.1"/>
    <property type="molecule type" value="Genomic_DNA"/>
</dbReference>
<comment type="subcellular location">
    <subcellularLocation>
        <location evidence="2">Nucleus</location>
    </subcellularLocation>
</comment>
<dbReference type="GO" id="GO:0071897">
    <property type="term" value="P:DNA biosynthetic process"/>
    <property type="evidence" value="ECO:0007669"/>
    <property type="project" value="InterPro"/>
</dbReference>
<keyword evidence="15" id="KW-0539">Nucleus</keyword>
<keyword evidence="11" id="KW-0067">ATP-binding</keyword>
<evidence type="ECO:0000256" key="1">
    <source>
        <dbReference type="ARBA" id="ARBA00001946"/>
    </source>
</evidence>
<evidence type="ECO:0000256" key="5">
    <source>
        <dbReference type="ARBA" id="ARBA00022073"/>
    </source>
</evidence>
<dbReference type="AlphaFoldDB" id="A0A507DPQ6"/>
<dbReference type="Pfam" id="PF04679">
    <property type="entry name" value="DNA_ligase_A_C"/>
    <property type="match status" value="1"/>
</dbReference>
<evidence type="ECO:0000256" key="19">
    <source>
        <dbReference type="RuleBase" id="RU004196"/>
    </source>
</evidence>
<dbReference type="InterPro" id="IPR012340">
    <property type="entry name" value="NA-bd_OB-fold"/>
</dbReference>
<feature type="domain" description="BRCT" evidence="21">
    <location>
        <begin position="658"/>
        <end position="753"/>
    </location>
</feature>
<dbReference type="Pfam" id="PF16589">
    <property type="entry name" value="BRCT_2"/>
    <property type="match status" value="1"/>
</dbReference>
<dbReference type="Gene3D" id="3.40.50.10190">
    <property type="entry name" value="BRCT domain"/>
    <property type="match status" value="1"/>
</dbReference>
<dbReference type="Proteomes" id="UP000320333">
    <property type="component" value="Unassembled WGS sequence"/>
</dbReference>
<evidence type="ECO:0000256" key="18">
    <source>
        <dbReference type="ARBA" id="ARBA00034003"/>
    </source>
</evidence>
<dbReference type="PANTHER" id="PTHR45997">
    <property type="entry name" value="DNA LIGASE 4"/>
    <property type="match status" value="1"/>
</dbReference>
<proteinExistence type="inferred from homology"/>
<protein>
    <recommendedName>
        <fullName evidence="5">DNA ligase 4</fullName>
        <ecNumber evidence="4">6.5.1.1</ecNumber>
    </recommendedName>
    <alternativeName>
        <fullName evidence="17">DNA ligase IV</fullName>
    </alternativeName>
    <alternativeName>
        <fullName evidence="16">Polydeoxyribonucleotide synthase [ATP] 4</fullName>
    </alternativeName>
</protein>
<reference evidence="22 23" key="1">
    <citation type="journal article" date="2019" name="Sci. Rep.">
        <title>Comparative genomics of chytrid fungi reveal insights into the obligate biotrophic and pathogenic lifestyle of Synchytrium endobioticum.</title>
        <authorList>
            <person name="van de Vossenberg B.T.L.H."/>
            <person name="Warris S."/>
            <person name="Nguyen H.D.T."/>
            <person name="van Gent-Pelzer M.P.E."/>
            <person name="Joly D.L."/>
            <person name="van de Geest H.C."/>
            <person name="Bonants P.J.M."/>
            <person name="Smith D.S."/>
            <person name="Levesque C.A."/>
            <person name="van der Lee T.A.J."/>
        </authorList>
    </citation>
    <scope>NUCLEOTIDE SEQUENCE [LARGE SCALE GENOMIC DNA]</scope>
    <source>
        <strain evidence="22 23">CBS 675.73</strain>
    </source>
</reference>
<keyword evidence="7" id="KW-0479">Metal-binding</keyword>
<dbReference type="CDD" id="cd07903">
    <property type="entry name" value="Adenylation_DNA_ligase_IV"/>
    <property type="match status" value="1"/>
</dbReference>
<evidence type="ECO:0000256" key="2">
    <source>
        <dbReference type="ARBA" id="ARBA00004123"/>
    </source>
</evidence>
<dbReference type="GO" id="GO:0032807">
    <property type="term" value="C:DNA ligase IV complex"/>
    <property type="evidence" value="ECO:0007669"/>
    <property type="project" value="TreeGrafter"/>
</dbReference>
<dbReference type="InterPro" id="IPR029710">
    <property type="entry name" value="LIG4"/>
</dbReference>
<evidence type="ECO:0000256" key="17">
    <source>
        <dbReference type="ARBA" id="ARBA00031942"/>
    </source>
</evidence>
<keyword evidence="23" id="KW-1185">Reference proteome</keyword>